<evidence type="ECO:0000313" key="1">
    <source>
        <dbReference type="EMBL" id="GIY16854.1"/>
    </source>
</evidence>
<dbReference type="EMBL" id="BPLR01007423">
    <property type="protein sequence ID" value="GIY16854.1"/>
    <property type="molecule type" value="Genomic_DNA"/>
</dbReference>
<evidence type="ECO:0000313" key="2">
    <source>
        <dbReference type="Proteomes" id="UP001054945"/>
    </source>
</evidence>
<sequence>MEFPLDSGFHNQFLASNLSPHACMSLSSNLIESRPLPSLSNPGIVQGVIGTHQKRFAICIHYGIFVSSLLYISKLMYTMYALMPLVNTHLPRVMEFPLDSGFHNQFLASNPSLHAYMSLSSNLIESLSSSSLSNPGIVQGVIGTHQKTISNLHSLPSFFGPLCIRYF</sequence>
<protein>
    <recommendedName>
        <fullName evidence="3">Cytochrome c biogenesis B</fullName>
    </recommendedName>
</protein>
<dbReference type="Proteomes" id="UP001054945">
    <property type="component" value="Unassembled WGS sequence"/>
</dbReference>
<organism evidence="1 2">
    <name type="scientific">Caerostris extrusa</name>
    <name type="common">Bark spider</name>
    <name type="synonym">Caerostris bankana</name>
    <dbReference type="NCBI Taxonomy" id="172846"/>
    <lineage>
        <taxon>Eukaryota</taxon>
        <taxon>Metazoa</taxon>
        <taxon>Ecdysozoa</taxon>
        <taxon>Arthropoda</taxon>
        <taxon>Chelicerata</taxon>
        <taxon>Arachnida</taxon>
        <taxon>Araneae</taxon>
        <taxon>Araneomorphae</taxon>
        <taxon>Entelegynae</taxon>
        <taxon>Araneoidea</taxon>
        <taxon>Araneidae</taxon>
        <taxon>Caerostris</taxon>
    </lineage>
</organism>
<dbReference type="AlphaFoldDB" id="A0AAV4R8A5"/>
<reference evidence="1 2" key="1">
    <citation type="submission" date="2021-06" db="EMBL/GenBank/DDBJ databases">
        <title>Caerostris extrusa draft genome.</title>
        <authorList>
            <person name="Kono N."/>
            <person name="Arakawa K."/>
        </authorList>
    </citation>
    <scope>NUCLEOTIDE SEQUENCE [LARGE SCALE GENOMIC DNA]</scope>
</reference>
<keyword evidence="2" id="KW-1185">Reference proteome</keyword>
<gene>
    <name evidence="1" type="ORF">CEXT_360531</name>
</gene>
<evidence type="ECO:0008006" key="3">
    <source>
        <dbReference type="Google" id="ProtNLM"/>
    </source>
</evidence>
<name>A0AAV4R8A5_CAEEX</name>
<comment type="caution">
    <text evidence="1">The sequence shown here is derived from an EMBL/GenBank/DDBJ whole genome shotgun (WGS) entry which is preliminary data.</text>
</comment>
<accession>A0AAV4R8A5</accession>
<proteinExistence type="predicted"/>